<comment type="caution">
    <text evidence="6">The sequence shown here is derived from an EMBL/GenBank/DDBJ whole genome shotgun (WGS) entry which is preliminary data.</text>
</comment>
<feature type="transmembrane region" description="Helical" evidence="4">
    <location>
        <begin position="27"/>
        <end position="52"/>
    </location>
</feature>
<dbReference type="CDD" id="cd03283">
    <property type="entry name" value="ABC_MutS-like"/>
    <property type="match status" value="1"/>
</dbReference>
<feature type="domain" description="DNA mismatch repair proteins mutS family" evidence="5">
    <location>
        <begin position="462"/>
        <end position="636"/>
    </location>
</feature>
<dbReference type="InterPro" id="IPR045076">
    <property type="entry name" value="MutS"/>
</dbReference>
<dbReference type="Pfam" id="PF00488">
    <property type="entry name" value="MutS_V"/>
    <property type="match status" value="1"/>
</dbReference>
<dbReference type="GO" id="GO:0030983">
    <property type="term" value="F:mismatched DNA binding"/>
    <property type="evidence" value="ECO:0007669"/>
    <property type="project" value="InterPro"/>
</dbReference>
<organism evidence="6 7">
    <name type="scientific">Leptospira hartskeerlii</name>
    <dbReference type="NCBI Taxonomy" id="2023177"/>
    <lineage>
        <taxon>Bacteria</taxon>
        <taxon>Pseudomonadati</taxon>
        <taxon>Spirochaetota</taxon>
        <taxon>Spirochaetia</taxon>
        <taxon>Leptospirales</taxon>
        <taxon>Leptospiraceae</taxon>
        <taxon>Leptospira</taxon>
    </lineage>
</organism>
<accession>A0A2M9XHS7</accession>
<keyword evidence="7" id="KW-1185">Reference proteome</keyword>
<dbReference type="GO" id="GO:0005524">
    <property type="term" value="F:ATP binding"/>
    <property type="evidence" value="ECO:0007669"/>
    <property type="project" value="UniProtKB-KW"/>
</dbReference>
<dbReference type="InterPro" id="IPR027417">
    <property type="entry name" value="P-loop_NTPase"/>
</dbReference>
<gene>
    <name evidence="6" type="ORF">CH357_01400</name>
</gene>
<dbReference type="GO" id="GO:0006298">
    <property type="term" value="P:mismatch repair"/>
    <property type="evidence" value="ECO:0007669"/>
    <property type="project" value="InterPro"/>
</dbReference>
<dbReference type="PANTHER" id="PTHR11361">
    <property type="entry name" value="DNA MISMATCH REPAIR PROTEIN MUTS FAMILY MEMBER"/>
    <property type="match status" value="1"/>
</dbReference>
<dbReference type="EMBL" id="NPDN01000001">
    <property type="protein sequence ID" value="PJZ27235.1"/>
    <property type="molecule type" value="Genomic_DNA"/>
</dbReference>
<evidence type="ECO:0000256" key="3">
    <source>
        <dbReference type="ARBA" id="ARBA00023125"/>
    </source>
</evidence>
<dbReference type="InterPro" id="IPR000432">
    <property type="entry name" value="DNA_mismatch_repair_MutS_C"/>
</dbReference>
<feature type="transmembrane region" description="Helical" evidence="4">
    <location>
        <begin position="58"/>
        <end position="77"/>
    </location>
</feature>
<reference evidence="6 7" key="1">
    <citation type="submission" date="2017-07" db="EMBL/GenBank/DDBJ databases">
        <title>Leptospira spp. isolated from tropical soils.</title>
        <authorList>
            <person name="Thibeaux R."/>
            <person name="Iraola G."/>
            <person name="Ferres I."/>
            <person name="Bierque E."/>
            <person name="Girault D."/>
            <person name="Soupe-Gilbert M.-E."/>
            <person name="Picardeau M."/>
            <person name="Goarant C."/>
        </authorList>
    </citation>
    <scope>NUCLEOTIDE SEQUENCE [LARGE SCALE GENOMIC DNA]</scope>
    <source>
        <strain evidence="6 7">MCA1-C-A1</strain>
    </source>
</reference>
<keyword evidence="4" id="KW-0472">Membrane</keyword>
<evidence type="ECO:0000259" key="5">
    <source>
        <dbReference type="SMART" id="SM00534"/>
    </source>
</evidence>
<keyword evidence="1" id="KW-0547">Nucleotide-binding</keyword>
<keyword evidence="4" id="KW-1133">Transmembrane helix</keyword>
<dbReference type="SUPFAM" id="SSF52540">
    <property type="entry name" value="P-loop containing nucleoside triphosphate hydrolases"/>
    <property type="match status" value="1"/>
</dbReference>
<keyword evidence="2" id="KW-0067">ATP-binding</keyword>
<feature type="transmembrane region" description="Helical" evidence="4">
    <location>
        <begin position="255"/>
        <end position="273"/>
    </location>
</feature>
<evidence type="ECO:0000256" key="2">
    <source>
        <dbReference type="ARBA" id="ARBA00022840"/>
    </source>
</evidence>
<evidence type="ECO:0000256" key="1">
    <source>
        <dbReference type="ARBA" id="ARBA00022741"/>
    </source>
</evidence>
<dbReference type="RefSeq" id="WP_100704982.1">
    <property type="nucleotide sequence ID" value="NZ_NPDL01000004.1"/>
</dbReference>
<dbReference type="OrthoDB" id="9802448at2"/>
<evidence type="ECO:0000256" key="4">
    <source>
        <dbReference type="SAM" id="Phobius"/>
    </source>
</evidence>
<keyword evidence="4" id="KW-0812">Transmembrane</keyword>
<evidence type="ECO:0000313" key="6">
    <source>
        <dbReference type="EMBL" id="PJZ27235.1"/>
    </source>
</evidence>
<dbReference type="Proteomes" id="UP000232196">
    <property type="component" value="Unassembled WGS sequence"/>
</dbReference>
<dbReference type="SMART" id="SM00534">
    <property type="entry name" value="MUTSac"/>
    <property type="match status" value="1"/>
</dbReference>
<dbReference type="PANTHER" id="PTHR11361:SF99">
    <property type="entry name" value="DNA MISMATCH REPAIR PROTEIN"/>
    <property type="match status" value="1"/>
</dbReference>
<protein>
    <submittedName>
        <fullName evidence="6">DNA mismatch repair protein</fullName>
    </submittedName>
</protein>
<dbReference type="GO" id="GO:0140664">
    <property type="term" value="F:ATP-dependent DNA damage sensor activity"/>
    <property type="evidence" value="ECO:0007669"/>
    <property type="project" value="InterPro"/>
</dbReference>
<dbReference type="GO" id="GO:0005829">
    <property type="term" value="C:cytosol"/>
    <property type="evidence" value="ECO:0007669"/>
    <property type="project" value="TreeGrafter"/>
</dbReference>
<dbReference type="Gene3D" id="3.40.50.300">
    <property type="entry name" value="P-loop containing nucleotide triphosphate hydrolases"/>
    <property type="match status" value="1"/>
</dbReference>
<evidence type="ECO:0000313" key="7">
    <source>
        <dbReference type="Proteomes" id="UP000232196"/>
    </source>
</evidence>
<keyword evidence="3" id="KW-0238">DNA-binding</keyword>
<sequence>MNAANRVRRLGSEISRLGRIIQKEESALSLLSTFRILSFLLFLTWIVGVYLLRTISDLYYLPAIAILAVFYRLLSAYQKRREKIRRLHVWSDFLTAQISRIQLDGKHYPKSKREYYKNLVLENGLPSWTKDLDFLGEKGIFSRIDTTVIQKGTSRFLEYFLENPEESKVIARQTAVVALSKKAKVLQKLLRQFRLYEASFPARREGEEEKLPSYIPKIGNLQPERSEKNKIDFPFNLFEEEPNDFWKFSFGKIAGALRVLFPVWLVLVWLSVLGSFLFGQTWGFGIFILHSAFFGSYRNRSLRMLQPIAEDSETLEELGKLLLYIRSSNLSGAKGEIFLSNWKKKELKNSWKQFLKISNLAAYTQSPLAHALLNVLFFYDLWIWRRYTSWWNKDGASLKASISDLAELDSLLPLANLSWIEPEFTFPILEKSNATIHAKDLVHPLIPSDKRVPNDLEPMQPGKLLLLTGSNMSGKTTYLRALGISGIFAMAGGPVPASEFITPILEVHSSIRNEDSVEEGISFFYAEVRRLGRILQDIKNSQKGRLVLLDEILKGTNSRERTIACKGILKKLRQYGVFGIITTHDLELADLPELSLFHFREEIENGKMTFDYKIRSGIVQSSNALEVLRLEGLDLD</sequence>
<name>A0A2M9XHS7_9LEPT</name>
<proteinExistence type="predicted"/>
<dbReference type="AlphaFoldDB" id="A0A2M9XHS7"/>